<dbReference type="Gene3D" id="3.90.1150.10">
    <property type="entry name" value="Aspartate Aminotransferase, domain 1"/>
    <property type="match status" value="1"/>
</dbReference>
<reference evidence="4 5" key="1">
    <citation type="submission" date="2022-12" db="EMBL/GenBank/DDBJ databases">
        <title>Chitinophagaceae gen. sp. nov., a new member of the family Chitinophagaceae, isolated from soil in a chemical factory.</title>
        <authorList>
            <person name="Ke Z."/>
        </authorList>
    </citation>
    <scope>NUCLEOTIDE SEQUENCE [LARGE SCALE GENOMIC DNA]</scope>
    <source>
        <strain evidence="4 5">LY-5</strain>
    </source>
</reference>
<dbReference type="SUPFAM" id="SSF53383">
    <property type="entry name" value="PLP-dependent transferases"/>
    <property type="match status" value="1"/>
</dbReference>
<evidence type="ECO:0000256" key="1">
    <source>
        <dbReference type="ARBA" id="ARBA00001933"/>
    </source>
</evidence>
<gene>
    <name evidence="4" type="ORF">O3P16_04725</name>
</gene>
<protein>
    <submittedName>
        <fullName evidence="4">PLP-dependent aspartate aminotransferase family protein</fullName>
    </submittedName>
</protein>
<evidence type="ECO:0000313" key="5">
    <source>
        <dbReference type="Proteomes" id="UP001210231"/>
    </source>
</evidence>
<dbReference type="PIRSF" id="PIRSF001434">
    <property type="entry name" value="CGS"/>
    <property type="match status" value="1"/>
</dbReference>
<dbReference type="PROSITE" id="PS00868">
    <property type="entry name" value="CYS_MET_METAB_PP"/>
    <property type="match status" value="1"/>
</dbReference>
<dbReference type="InterPro" id="IPR015424">
    <property type="entry name" value="PyrdxlP-dep_Trfase"/>
</dbReference>
<keyword evidence="4" id="KW-0808">Transferase</keyword>
<evidence type="ECO:0000256" key="2">
    <source>
        <dbReference type="ARBA" id="ARBA00022898"/>
    </source>
</evidence>
<name>A0ABT4UHK7_9BACT</name>
<proteinExistence type="inferred from homology"/>
<dbReference type="EMBL" id="JAQGEF010000004">
    <property type="protein sequence ID" value="MDA3614099.1"/>
    <property type="molecule type" value="Genomic_DNA"/>
</dbReference>
<dbReference type="InterPro" id="IPR015422">
    <property type="entry name" value="PyrdxlP-dep_Trfase_small"/>
</dbReference>
<keyword evidence="4" id="KW-0032">Aminotransferase</keyword>
<organism evidence="4 5">
    <name type="scientific">Polluticaenibacter yanchengensis</name>
    <dbReference type="NCBI Taxonomy" id="3014562"/>
    <lineage>
        <taxon>Bacteria</taxon>
        <taxon>Pseudomonadati</taxon>
        <taxon>Bacteroidota</taxon>
        <taxon>Chitinophagia</taxon>
        <taxon>Chitinophagales</taxon>
        <taxon>Chitinophagaceae</taxon>
        <taxon>Polluticaenibacter</taxon>
    </lineage>
</organism>
<accession>A0ABT4UHK7</accession>
<sequence>MEDKILQNEHLSYILNELGENHEDYFNAIAPPIVQTSNFLFSTVEDMRHAFSHEYDVYIYSRGNNPTVEILKQKLAALDNAEDCLVVNSGSSAVFNSVLPFVKAGAHIVSVKNPYSWAKKLFDDFLPKFRVTTTYIDGTDILNFERAIQPGTSIIYLESPNSWMFEIQDLKAVSALAKSKNITTIIDNSYCTPLFQKPLDFGIDIAIQSATKYIGGHSDVLGGVICSSKENIRKIFNSEYNTAGNGCTPFNAWLLLRGLRTLPARLKQVNDNTSAFILGLESLDIVEKIIFPFHPSFPQYALAKEQMQGACGLLTIIVKEEYAPYIEQLCNHLKAFKMAVSWGGYESLIIPKIAALNKNNIDFKNEEHRSIRIYVGLESPDYLLNDLKQAVEKAKE</sequence>
<dbReference type="RefSeq" id="WP_407030426.1">
    <property type="nucleotide sequence ID" value="NZ_JAQGEF010000004.1"/>
</dbReference>
<evidence type="ECO:0000313" key="4">
    <source>
        <dbReference type="EMBL" id="MDA3614099.1"/>
    </source>
</evidence>
<evidence type="ECO:0000256" key="3">
    <source>
        <dbReference type="RuleBase" id="RU362118"/>
    </source>
</evidence>
<dbReference type="InterPro" id="IPR000277">
    <property type="entry name" value="Cys/Met-Metab_PyrdxlP-dep_enz"/>
</dbReference>
<comment type="similarity">
    <text evidence="3">Belongs to the trans-sulfuration enzymes family.</text>
</comment>
<comment type="caution">
    <text evidence="4">The sequence shown here is derived from an EMBL/GenBank/DDBJ whole genome shotgun (WGS) entry which is preliminary data.</text>
</comment>
<dbReference type="Proteomes" id="UP001210231">
    <property type="component" value="Unassembled WGS sequence"/>
</dbReference>
<dbReference type="PANTHER" id="PTHR11808:SF80">
    <property type="entry name" value="CYSTATHIONINE GAMMA-LYASE"/>
    <property type="match status" value="1"/>
</dbReference>
<dbReference type="GO" id="GO:0008483">
    <property type="term" value="F:transaminase activity"/>
    <property type="evidence" value="ECO:0007669"/>
    <property type="project" value="UniProtKB-KW"/>
</dbReference>
<dbReference type="Gene3D" id="3.40.640.10">
    <property type="entry name" value="Type I PLP-dependent aspartate aminotransferase-like (Major domain)"/>
    <property type="match status" value="1"/>
</dbReference>
<keyword evidence="2 3" id="KW-0663">Pyridoxal phosphate</keyword>
<keyword evidence="5" id="KW-1185">Reference proteome</keyword>
<dbReference type="InterPro" id="IPR015421">
    <property type="entry name" value="PyrdxlP-dep_Trfase_major"/>
</dbReference>
<comment type="cofactor">
    <cofactor evidence="1 3">
        <name>pyridoxal 5'-phosphate</name>
        <dbReference type="ChEBI" id="CHEBI:597326"/>
    </cofactor>
</comment>
<dbReference type="InterPro" id="IPR054542">
    <property type="entry name" value="Cys_met_metab_PP"/>
</dbReference>
<dbReference type="PANTHER" id="PTHR11808">
    <property type="entry name" value="TRANS-SULFURATION ENZYME FAMILY MEMBER"/>
    <property type="match status" value="1"/>
</dbReference>
<dbReference type="Pfam" id="PF01053">
    <property type="entry name" value="Cys_Met_Meta_PP"/>
    <property type="match status" value="1"/>
</dbReference>